<dbReference type="CDD" id="cd02440">
    <property type="entry name" value="AdoMet_MTases"/>
    <property type="match status" value="1"/>
</dbReference>
<evidence type="ECO:0000256" key="10">
    <source>
        <dbReference type="ARBA" id="ARBA00031323"/>
    </source>
</evidence>
<comment type="subcellular location">
    <subcellularLocation>
        <location evidence="1">Cytoplasm</location>
    </subcellularLocation>
</comment>
<dbReference type="PANTHER" id="PTHR11579:SF0">
    <property type="entry name" value="PROTEIN-L-ISOASPARTATE(D-ASPARTATE) O-METHYLTRANSFERASE"/>
    <property type="match status" value="1"/>
</dbReference>
<sequence length="401" mass="43526">MTAVVAEEDWRPRAVQLADELVRSGSLTDQAWRDVFAAVPRHVFVPHFARTELTPNGTKYTLVNGDDPDQRESWLRAAYSDTTLLTQVDGQPVEEAFATASGYGRHTSSATAPGLMGWMLEDLGVRDGDDVLELGAGTGYNAALLSVRLGDQHVTSVDIDAQLVETARWRLAEVGQRPTVEVGDGRSGWLRRAPYDRVIATFALPYVPESWIDQTSHGGAILTNVSGSVGGAMLLAEVTGPGTATGTFVSRWAGFMPSRHQPLTRPDSAADYVAGHTMLAADALDDRAFAFLAQLHLPGARVYHAVRDDGRRLRGLLAPDGSWAEVYEPDPAGECAVEQGGPQRLWDVVETAHHLWIDAGRPDWTSYGFHAEPGRQTVTLGDHSGWELTDGTGVRRPERPS</sequence>
<evidence type="ECO:0000256" key="7">
    <source>
        <dbReference type="ARBA" id="ARBA00022679"/>
    </source>
</evidence>
<comment type="similarity">
    <text evidence="2">Belongs to the methyltransferase superfamily. L-isoaspartyl/D-aspartyl protein methyltransferase family.</text>
</comment>
<dbReference type="GO" id="GO:0004719">
    <property type="term" value="F:protein-L-isoaspartate (D-aspartate) O-methyltransferase activity"/>
    <property type="evidence" value="ECO:0007669"/>
    <property type="project" value="UniProtKB-EC"/>
</dbReference>
<evidence type="ECO:0000256" key="12">
    <source>
        <dbReference type="SAM" id="MobiDB-lite"/>
    </source>
</evidence>
<dbReference type="GO" id="GO:0032259">
    <property type="term" value="P:methylation"/>
    <property type="evidence" value="ECO:0007669"/>
    <property type="project" value="UniProtKB-KW"/>
</dbReference>
<evidence type="ECO:0000256" key="4">
    <source>
        <dbReference type="ARBA" id="ARBA00013346"/>
    </source>
</evidence>
<dbReference type="STRING" id="419479.SAMN04488563_6267"/>
<dbReference type="SUPFAM" id="SSF53335">
    <property type="entry name" value="S-adenosyl-L-methionine-dependent methyltransferases"/>
    <property type="match status" value="1"/>
</dbReference>
<dbReference type="PANTHER" id="PTHR11579">
    <property type="entry name" value="PROTEIN-L-ISOASPARTATE O-METHYLTRANSFERASE"/>
    <property type="match status" value="1"/>
</dbReference>
<evidence type="ECO:0000256" key="9">
    <source>
        <dbReference type="ARBA" id="ARBA00030757"/>
    </source>
</evidence>
<dbReference type="Gene3D" id="3.40.50.150">
    <property type="entry name" value="Vaccinia Virus protein VP39"/>
    <property type="match status" value="1"/>
</dbReference>
<keyword evidence="14" id="KW-1185">Reference proteome</keyword>
<dbReference type="AlphaFoldDB" id="A0A1H2LJQ8"/>
<evidence type="ECO:0000256" key="6">
    <source>
        <dbReference type="ARBA" id="ARBA00022603"/>
    </source>
</evidence>
<dbReference type="Proteomes" id="UP000182977">
    <property type="component" value="Chromosome I"/>
</dbReference>
<accession>A0A1H2LJQ8</accession>
<protein>
    <recommendedName>
        <fullName evidence="4">Protein-L-isoaspartate O-methyltransferase</fullName>
        <ecNumber evidence="3">2.1.1.77</ecNumber>
    </recommendedName>
    <alternativeName>
        <fullName evidence="11">L-isoaspartyl protein carboxyl methyltransferase</fullName>
    </alternativeName>
    <alternativeName>
        <fullName evidence="9">Protein L-isoaspartyl methyltransferase</fullName>
    </alternativeName>
    <alternativeName>
        <fullName evidence="10">Protein-beta-aspartate methyltransferase</fullName>
    </alternativeName>
</protein>
<evidence type="ECO:0000256" key="8">
    <source>
        <dbReference type="ARBA" id="ARBA00022691"/>
    </source>
</evidence>
<dbReference type="RefSeq" id="WP_052762461.1">
    <property type="nucleotide sequence ID" value="NZ_KQ061228.1"/>
</dbReference>
<dbReference type="EMBL" id="LT629791">
    <property type="protein sequence ID" value="SDU81082.1"/>
    <property type="molecule type" value="Genomic_DNA"/>
</dbReference>
<dbReference type="InterPro" id="IPR029063">
    <property type="entry name" value="SAM-dependent_MTases_sf"/>
</dbReference>
<dbReference type="Pfam" id="PF01135">
    <property type="entry name" value="PCMT"/>
    <property type="match status" value="1"/>
</dbReference>
<dbReference type="GO" id="GO:0005737">
    <property type="term" value="C:cytoplasm"/>
    <property type="evidence" value="ECO:0007669"/>
    <property type="project" value="UniProtKB-SubCell"/>
</dbReference>
<evidence type="ECO:0000313" key="13">
    <source>
        <dbReference type="EMBL" id="SDU81082.1"/>
    </source>
</evidence>
<organism evidence="13 14">
    <name type="scientific">Jiangella alkaliphila</name>
    <dbReference type="NCBI Taxonomy" id="419479"/>
    <lineage>
        <taxon>Bacteria</taxon>
        <taxon>Bacillati</taxon>
        <taxon>Actinomycetota</taxon>
        <taxon>Actinomycetes</taxon>
        <taxon>Jiangellales</taxon>
        <taxon>Jiangellaceae</taxon>
        <taxon>Jiangella</taxon>
    </lineage>
</organism>
<dbReference type="EC" id="2.1.1.77" evidence="3"/>
<keyword evidence="6 13" id="KW-0489">Methyltransferase</keyword>
<reference evidence="14" key="1">
    <citation type="submission" date="2016-10" db="EMBL/GenBank/DDBJ databases">
        <authorList>
            <person name="Varghese N."/>
            <person name="Submissions S."/>
        </authorList>
    </citation>
    <scope>NUCLEOTIDE SEQUENCE [LARGE SCALE GENOMIC DNA]</scope>
    <source>
        <strain evidence="14">DSM 45079</strain>
    </source>
</reference>
<evidence type="ECO:0000256" key="1">
    <source>
        <dbReference type="ARBA" id="ARBA00004496"/>
    </source>
</evidence>
<evidence type="ECO:0000256" key="11">
    <source>
        <dbReference type="ARBA" id="ARBA00031350"/>
    </source>
</evidence>
<evidence type="ECO:0000256" key="2">
    <source>
        <dbReference type="ARBA" id="ARBA00005369"/>
    </source>
</evidence>
<proteinExistence type="inferred from homology"/>
<name>A0A1H2LJQ8_9ACTN</name>
<keyword evidence="7 13" id="KW-0808">Transferase</keyword>
<keyword evidence="8" id="KW-0949">S-adenosyl-L-methionine</keyword>
<evidence type="ECO:0000256" key="5">
    <source>
        <dbReference type="ARBA" id="ARBA00022490"/>
    </source>
</evidence>
<evidence type="ECO:0000256" key="3">
    <source>
        <dbReference type="ARBA" id="ARBA00011890"/>
    </source>
</evidence>
<keyword evidence="5" id="KW-0963">Cytoplasm</keyword>
<feature type="region of interest" description="Disordered" evidence="12">
    <location>
        <begin position="378"/>
        <end position="401"/>
    </location>
</feature>
<dbReference type="OrthoDB" id="4035289at2"/>
<evidence type="ECO:0000313" key="14">
    <source>
        <dbReference type="Proteomes" id="UP000182977"/>
    </source>
</evidence>
<dbReference type="InterPro" id="IPR000682">
    <property type="entry name" value="PCMT"/>
</dbReference>
<gene>
    <name evidence="13" type="ORF">SAMN04488563_6267</name>
</gene>